<evidence type="ECO:0000313" key="1">
    <source>
        <dbReference type="EMBL" id="TQD96630.1"/>
    </source>
</evidence>
<gene>
    <name evidence="1" type="ORF">C1H46_017791</name>
</gene>
<dbReference type="AlphaFoldDB" id="A0A540MD02"/>
<protein>
    <submittedName>
        <fullName evidence="1">Uncharacterized protein</fullName>
    </submittedName>
</protein>
<dbReference type="Proteomes" id="UP000315295">
    <property type="component" value="Unassembled WGS sequence"/>
</dbReference>
<proteinExistence type="predicted"/>
<dbReference type="STRING" id="106549.A0A540MD02"/>
<accession>A0A540MD02</accession>
<dbReference type="EMBL" id="VIEB01000289">
    <property type="protein sequence ID" value="TQD96630.1"/>
    <property type="molecule type" value="Genomic_DNA"/>
</dbReference>
<reference evidence="1 2" key="1">
    <citation type="journal article" date="2019" name="G3 (Bethesda)">
        <title>Sequencing of a Wild Apple (Malus baccata) Genome Unravels the Differences Between Cultivated and Wild Apple Species Regarding Disease Resistance and Cold Tolerance.</title>
        <authorList>
            <person name="Chen X."/>
        </authorList>
    </citation>
    <scope>NUCLEOTIDE SEQUENCE [LARGE SCALE GENOMIC DNA]</scope>
    <source>
        <strain evidence="2">cv. Shandingzi</strain>
        <tissue evidence="1">Leaves</tissue>
    </source>
</reference>
<organism evidence="1 2">
    <name type="scientific">Malus baccata</name>
    <name type="common">Siberian crab apple</name>
    <name type="synonym">Pyrus baccata</name>
    <dbReference type="NCBI Taxonomy" id="106549"/>
    <lineage>
        <taxon>Eukaryota</taxon>
        <taxon>Viridiplantae</taxon>
        <taxon>Streptophyta</taxon>
        <taxon>Embryophyta</taxon>
        <taxon>Tracheophyta</taxon>
        <taxon>Spermatophyta</taxon>
        <taxon>Magnoliopsida</taxon>
        <taxon>eudicotyledons</taxon>
        <taxon>Gunneridae</taxon>
        <taxon>Pentapetalae</taxon>
        <taxon>rosids</taxon>
        <taxon>fabids</taxon>
        <taxon>Rosales</taxon>
        <taxon>Rosaceae</taxon>
        <taxon>Amygdaloideae</taxon>
        <taxon>Maleae</taxon>
        <taxon>Malus</taxon>
    </lineage>
</organism>
<name>A0A540MD02_MALBA</name>
<sequence length="120" mass="12913">MAALIGIGHLGCSLASPSSFSAIVVDVYRLVQYNISGAPSRSRVANFNHHASYLNFILSLDLSRTVFIIPLSSSDKHSARLPPSTYFASSSFSPIASLQTKVHPPQGPNPLLRTLTLLSF</sequence>
<comment type="caution">
    <text evidence="1">The sequence shown here is derived from an EMBL/GenBank/DDBJ whole genome shotgun (WGS) entry which is preliminary data.</text>
</comment>
<keyword evidence="2" id="KW-1185">Reference proteome</keyword>
<evidence type="ECO:0000313" key="2">
    <source>
        <dbReference type="Proteomes" id="UP000315295"/>
    </source>
</evidence>